<dbReference type="EC" id="5.3.1.6" evidence="3"/>
<dbReference type="OrthoDB" id="5870696at2"/>
<feature type="binding site" evidence="3">
    <location>
        <begin position="28"/>
        <end position="31"/>
    </location>
    <ligand>
        <name>substrate</name>
    </ligand>
</feature>
<evidence type="ECO:0000256" key="3">
    <source>
        <dbReference type="HAMAP-Rule" id="MF_00170"/>
    </source>
</evidence>
<comment type="subunit">
    <text evidence="3">Homodimer.</text>
</comment>
<dbReference type="UniPathway" id="UPA00115">
    <property type="reaction ID" value="UER00412"/>
</dbReference>
<evidence type="ECO:0000256" key="2">
    <source>
        <dbReference type="ARBA" id="ARBA00023235"/>
    </source>
</evidence>
<dbReference type="GO" id="GO:0006014">
    <property type="term" value="P:D-ribose metabolic process"/>
    <property type="evidence" value="ECO:0007669"/>
    <property type="project" value="TreeGrafter"/>
</dbReference>
<dbReference type="InterPro" id="IPR020672">
    <property type="entry name" value="Ribose5P_isomerase_typA_subgr"/>
</dbReference>
<keyword evidence="5" id="KW-1185">Reference proteome</keyword>
<feature type="binding site" evidence="3">
    <location>
        <begin position="97"/>
        <end position="100"/>
    </location>
    <ligand>
        <name>substrate</name>
    </ligand>
</feature>
<dbReference type="Gene3D" id="3.30.70.260">
    <property type="match status" value="1"/>
</dbReference>
<dbReference type="Proteomes" id="UP000199376">
    <property type="component" value="Unassembled WGS sequence"/>
</dbReference>
<dbReference type="PANTHER" id="PTHR11934:SF0">
    <property type="entry name" value="RIBOSE-5-PHOSPHATE ISOMERASE"/>
    <property type="match status" value="1"/>
</dbReference>
<dbReference type="FunFam" id="3.40.50.1360:FF:000001">
    <property type="entry name" value="Ribose-5-phosphate isomerase A"/>
    <property type="match status" value="1"/>
</dbReference>
<evidence type="ECO:0000313" key="5">
    <source>
        <dbReference type="Proteomes" id="UP000199376"/>
    </source>
</evidence>
<dbReference type="RefSeq" id="WP_091502572.1">
    <property type="nucleotide sequence ID" value="NZ_FOLI01000004.1"/>
</dbReference>
<dbReference type="SUPFAM" id="SSF100950">
    <property type="entry name" value="NagB/RpiA/CoA transferase-like"/>
    <property type="match status" value="1"/>
</dbReference>
<proteinExistence type="inferred from homology"/>
<dbReference type="EMBL" id="FOLI01000004">
    <property type="protein sequence ID" value="SFC06409.1"/>
    <property type="molecule type" value="Genomic_DNA"/>
</dbReference>
<comment type="similarity">
    <text evidence="3">Belongs to the ribose 5-phosphate isomerase family.</text>
</comment>
<name>A0A1I1G3I6_9LACO</name>
<dbReference type="GO" id="GO:0009052">
    <property type="term" value="P:pentose-phosphate shunt, non-oxidative branch"/>
    <property type="evidence" value="ECO:0007669"/>
    <property type="project" value="UniProtKB-UniRule"/>
</dbReference>
<reference evidence="5" key="1">
    <citation type="submission" date="2016-10" db="EMBL/GenBank/DDBJ databases">
        <authorList>
            <person name="Varghese N."/>
            <person name="Submissions S."/>
        </authorList>
    </citation>
    <scope>NUCLEOTIDE SEQUENCE [LARGE SCALE GENOMIC DNA]</scope>
    <source>
        <strain evidence="5">DSM 19113</strain>
    </source>
</reference>
<dbReference type="InterPro" id="IPR037171">
    <property type="entry name" value="NagB/RpiA_transferase-like"/>
</dbReference>
<dbReference type="AlphaFoldDB" id="A0A1I1G3I6"/>
<dbReference type="Pfam" id="PF06026">
    <property type="entry name" value="Rib_5-P_isom_A"/>
    <property type="match status" value="1"/>
</dbReference>
<evidence type="ECO:0000256" key="1">
    <source>
        <dbReference type="ARBA" id="ARBA00001713"/>
    </source>
</evidence>
<feature type="binding site" evidence="3">
    <location>
        <position position="124"/>
    </location>
    <ligand>
        <name>substrate</name>
    </ligand>
</feature>
<keyword evidence="2 3" id="KW-0413">Isomerase</keyword>
<comment type="pathway">
    <text evidence="3">Carbohydrate degradation; pentose phosphate pathway; D-ribose 5-phosphate from D-ribulose 5-phosphate (non-oxidative stage): step 1/1.</text>
</comment>
<dbReference type="NCBIfam" id="NF001924">
    <property type="entry name" value="PRK00702.1"/>
    <property type="match status" value="1"/>
</dbReference>
<gene>
    <name evidence="3" type="primary">rpiA</name>
    <name evidence="4" type="ORF">SAMN05660453_0974</name>
</gene>
<accession>A0A1I1G3I6</accession>
<feature type="active site" description="Proton acceptor" evidence="3">
    <location>
        <position position="106"/>
    </location>
</feature>
<feature type="binding site" evidence="3">
    <location>
        <begin position="84"/>
        <end position="87"/>
    </location>
    <ligand>
        <name>substrate</name>
    </ligand>
</feature>
<comment type="catalytic activity">
    <reaction evidence="1 3">
        <text>aldehydo-D-ribose 5-phosphate = D-ribulose 5-phosphate</text>
        <dbReference type="Rhea" id="RHEA:14657"/>
        <dbReference type="ChEBI" id="CHEBI:58121"/>
        <dbReference type="ChEBI" id="CHEBI:58273"/>
        <dbReference type="EC" id="5.3.1.6"/>
    </reaction>
</comment>
<comment type="function">
    <text evidence="3">Catalyzes the reversible conversion of ribose-5-phosphate to ribulose 5-phosphate.</text>
</comment>
<dbReference type="GO" id="GO:0004751">
    <property type="term" value="F:ribose-5-phosphate isomerase activity"/>
    <property type="evidence" value="ECO:0007669"/>
    <property type="project" value="UniProtKB-UniRule"/>
</dbReference>
<protein>
    <recommendedName>
        <fullName evidence="3">Ribose-5-phosphate isomerase A</fullName>
        <ecNumber evidence="3">5.3.1.6</ecNumber>
    </recommendedName>
    <alternativeName>
        <fullName evidence="3">Phosphoriboisomerase A</fullName>
        <shortName evidence="3">PRI</shortName>
    </alternativeName>
</protein>
<evidence type="ECO:0000313" key="4">
    <source>
        <dbReference type="EMBL" id="SFC06409.1"/>
    </source>
</evidence>
<dbReference type="InterPro" id="IPR004788">
    <property type="entry name" value="Ribose5P_isomerase_type_A"/>
</dbReference>
<dbReference type="PANTHER" id="PTHR11934">
    <property type="entry name" value="RIBOSE-5-PHOSPHATE ISOMERASE"/>
    <property type="match status" value="1"/>
</dbReference>
<dbReference type="NCBIfam" id="TIGR00021">
    <property type="entry name" value="rpiA"/>
    <property type="match status" value="1"/>
</dbReference>
<dbReference type="SUPFAM" id="SSF75445">
    <property type="entry name" value="D-ribose-5-phosphate isomerase (RpiA), lid domain"/>
    <property type="match status" value="1"/>
</dbReference>
<dbReference type="HAMAP" id="MF_00170">
    <property type="entry name" value="Rib_5P_isom_A"/>
    <property type="match status" value="1"/>
</dbReference>
<organism evidence="4 5">
    <name type="scientific">Fructobacillus durionis</name>
    <dbReference type="NCBI Taxonomy" id="283737"/>
    <lineage>
        <taxon>Bacteria</taxon>
        <taxon>Bacillati</taxon>
        <taxon>Bacillota</taxon>
        <taxon>Bacilli</taxon>
        <taxon>Lactobacillales</taxon>
        <taxon>Lactobacillaceae</taxon>
        <taxon>Fructobacillus</taxon>
    </lineage>
</organism>
<dbReference type="Gene3D" id="3.40.50.1360">
    <property type="match status" value="1"/>
</dbReference>
<sequence length="226" mass="24499">MNATEQKQRAALAAVNEIQDGMVVGLGTGSTAAFFIRALIEKAHANGWQITGVATSKRSAELARTLGMVVKDIDEVNAIDVTVDGADEFDSYLNGIKGGGAALLYEKVVALRSKKNIWIVDESKQSNRLGSFPLPVEVIEFGAQQVALTLQHMNLHPRFRMKNEREHLLTDSGHNIIDVDISHITDLTTLADQLKSITGVVEHGLFIGICDKVIIGTTPVQVLSKN</sequence>
<dbReference type="STRING" id="283737.SAMN05660453_0974"/>
<dbReference type="GO" id="GO:0005829">
    <property type="term" value="C:cytosol"/>
    <property type="evidence" value="ECO:0007669"/>
    <property type="project" value="TreeGrafter"/>
</dbReference>
<dbReference type="CDD" id="cd01398">
    <property type="entry name" value="RPI_A"/>
    <property type="match status" value="1"/>
</dbReference>